<reference evidence="2 3" key="1">
    <citation type="journal article" date="2022" name="Allergy">
        <title>Genome assembly and annotation of Periplaneta americana reveal a comprehensive cockroach allergen profile.</title>
        <authorList>
            <person name="Wang L."/>
            <person name="Xiong Q."/>
            <person name="Saelim N."/>
            <person name="Wang L."/>
            <person name="Nong W."/>
            <person name="Wan A.T."/>
            <person name="Shi M."/>
            <person name="Liu X."/>
            <person name="Cao Q."/>
            <person name="Hui J.H.L."/>
            <person name="Sookrung N."/>
            <person name="Leung T.F."/>
            <person name="Tungtrongchitr A."/>
            <person name="Tsui S.K.W."/>
        </authorList>
    </citation>
    <scope>NUCLEOTIDE SEQUENCE [LARGE SCALE GENOMIC DNA]</scope>
    <source>
        <strain evidence="2">PWHHKU_190912</strain>
    </source>
</reference>
<evidence type="ECO:0000313" key="2">
    <source>
        <dbReference type="EMBL" id="KAJ4449195.1"/>
    </source>
</evidence>
<protein>
    <submittedName>
        <fullName evidence="2">Uncharacterized protein</fullName>
    </submittedName>
</protein>
<proteinExistence type="predicted"/>
<keyword evidence="3" id="KW-1185">Reference proteome</keyword>
<gene>
    <name evidence="2" type="ORF">ANN_00592</name>
</gene>
<evidence type="ECO:0000313" key="3">
    <source>
        <dbReference type="Proteomes" id="UP001148838"/>
    </source>
</evidence>
<comment type="caution">
    <text evidence="2">The sequence shown here is derived from an EMBL/GenBank/DDBJ whole genome shotgun (WGS) entry which is preliminary data.</text>
</comment>
<feature type="region of interest" description="Disordered" evidence="1">
    <location>
        <begin position="1"/>
        <end position="41"/>
    </location>
</feature>
<dbReference type="Proteomes" id="UP001148838">
    <property type="component" value="Unassembled WGS sequence"/>
</dbReference>
<dbReference type="EMBL" id="JAJSOF020000003">
    <property type="protein sequence ID" value="KAJ4449195.1"/>
    <property type="molecule type" value="Genomic_DNA"/>
</dbReference>
<accession>A0ABQ8TU46</accession>
<organism evidence="2 3">
    <name type="scientific">Periplaneta americana</name>
    <name type="common">American cockroach</name>
    <name type="synonym">Blatta americana</name>
    <dbReference type="NCBI Taxonomy" id="6978"/>
    <lineage>
        <taxon>Eukaryota</taxon>
        <taxon>Metazoa</taxon>
        <taxon>Ecdysozoa</taxon>
        <taxon>Arthropoda</taxon>
        <taxon>Hexapoda</taxon>
        <taxon>Insecta</taxon>
        <taxon>Pterygota</taxon>
        <taxon>Neoptera</taxon>
        <taxon>Polyneoptera</taxon>
        <taxon>Dictyoptera</taxon>
        <taxon>Blattodea</taxon>
        <taxon>Blattoidea</taxon>
        <taxon>Blattidae</taxon>
        <taxon>Blattinae</taxon>
        <taxon>Periplaneta</taxon>
    </lineage>
</organism>
<name>A0ABQ8TU46_PERAM</name>
<evidence type="ECO:0000256" key="1">
    <source>
        <dbReference type="SAM" id="MobiDB-lite"/>
    </source>
</evidence>
<sequence>MREQNLKWDEMRREEKRREEKRREEKRREEKRREEKRREEISRWHSEAETLTHVLGSCPIGKTLRNNRHHKIRSLITTYLKSNGYTTYGEVHGIADTGSLQHIVIITFKPGETKGYILDPTIRFETHQNQPEEVNPEKRLDVLQDKSELEGRIRERTGKTKRDLWRQQVEGDTDLYGKQVPRVPLFIAMATVICNRRLTA</sequence>